<feature type="compositionally biased region" description="Basic and acidic residues" evidence="1">
    <location>
        <begin position="924"/>
        <end position="946"/>
    </location>
</feature>
<evidence type="ECO:0000256" key="1">
    <source>
        <dbReference type="SAM" id="MobiDB-lite"/>
    </source>
</evidence>
<evidence type="ECO:0000313" key="2">
    <source>
        <dbReference type="EMBL" id="KAK3321553.1"/>
    </source>
</evidence>
<feature type="region of interest" description="Disordered" evidence="1">
    <location>
        <begin position="911"/>
        <end position="946"/>
    </location>
</feature>
<dbReference type="AlphaFoldDB" id="A0AAE0IAF5"/>
<feature type="region of interest" description="Disordered" evidence="1">
    <location>
        <begin position="26"/>
        <end position="94"/>
    </location>
</feature>
<name>A0AAE0IAF5_9PEZI</name>
<reference evidence="2" key="1">
    <citation type="journal article" date="2023" name="Mol. Phylogenet. Evol.">
        <title>Genome-scale phylogeny and comparative genomics of the fungal order Sordariales.</title>
        <authorList>
            <person name="Hensen N."/>
            <person name="Bonometti L."/>
            <person name="Westerberg I."/>
            <person name="Brannstrom I.O."/>
            <person name="Guillou S."/>
            <person name="Cros-Aarteil S."/>
            <person name="Calhoun S."/>
            <person name="Haridas S."/>
            <person name="Kuo A."/>
            <person name="Mondo S."/>
            <person name="Pangilinan J."/>
            <person name="Riley R."/>
            <person name="LaButti K."/>
            <person name="Andreopoulos B."/>
            <person name="Lipzen A."/>
            <person name="Chen C."/>
            <person name="Yan M."/>
            <person name="Daum C."/>
            <person name="Ng V."/>
            <person name="Clum A."/>
            <person name="Steindorff A."/>
            <person name="Ohm R.A."/>
            <person name="Martin F."/>
            <person name="Silar P."/>
            <person name="Natvig D.O."/>
            <person name="Lalanne C."/>
            <person name="Gautier V."/>
            <person name="Ament-Velasquez S.L."/>
            <person name="Kruys A."/>
            <person name="Hutchinson M.I."/>
            <person name="Powell A.J."/>
            <person name="Barry K."/>
            <person name="Miller A.N."/>
            <person name="Grigoriev I.V."/>
            <person name="Debuchy R."/>
            <person name="Gladieux P."/>
            <person name="Hiltunen Thoren M."/>
            <person name="Johannesson H."/>
        </authorList>
    </citation>
    <scope>NUCLEOTIDE SEQUENCE</scope>
    <source>
        <strain evidence="2">CBS 118394</strain>
    </source>
</reference>
<sequence length="946" mass="107802">MFGARTAALKGCKKWNASPWTRRLAVSPNPHRRHQLSDESQPSVEPQDAFSRLLTATKKRSNTQDSAPWWEESWTAKNETRSPPHFKNPARNNRLKYSPSKTLAQLLALRDYPLWQSLFRRARNAASNRSLRLPVITLQAILREKIRNGETNLQRLAVYLEEETLWQRRIVMKSGRPDLAENVAQWVWILSAESPDAVFERFISSDCYRPLFLLLLVIGRGRTVSEVSNVVSVLDFVHTHYVFGTMPESRPHPDDFVVLARRLIDMCMEAWPSALPAVARLIAAYIERVPLNFNEWKGWNARCKLYNAAITALIGEGGRRGLEVRRHSWAAQKELLLMSSKLNPPLVLGKTGYSSIRRVLLGLKKSDFEVAIAARAVKTWPPYRRSLDGIDEQRKVEDDLSRSAKAGLLMQEAGYSMTHIETAISVLGGGSLGLLPAIQTRSRGPFVHRGKRANLNLEAPFLAQIEATRNATEAWAVFNPQRRGRGRTINAYALMFEKLFAKRVANPSVIMPGDTKMVYLAHDRNFSEYQRVVVTPPSAEKLYSMLREDGLSPTGYCLHLLVRNSTSLQAATSYISDSPYYKSIPILLEQKWGLLATHSQVRCLQETPSGLFNSWIQLLCNVRSDPPIVCDITHAIHLTTMYHRYTILTRRERLKPWYSILQALAGPKMMRSQKGKHDNWVETLSTFFKVLDLLLSTVSMDVHLFENFCLMISKTMKLAVFSLGHGNTENVRKLTYMMKAEGLYLLKAQARLVRTFNDLVEPVERRVGDGVARKLGLPTLRHEISGRVVYVYMKALASFDNRQGMVELADWVLGTWESCDVLTDAKTPFSTGHLHVMKLLAYFDSFARRSLPDSVRTRLHDRLVELRRNGCPWAFPKEYNHRADVVRDLRTGLWWAQYRALRLGLQRSPLESGEMTEDASTPAQKEERQVATTRPGDKWRREGAAL</sequence>
<evidence type="ECO:0000313" key="3">
    <source>
        <dbReference type="Proteomes" id="UP001283341"/>
    </source>
</evidence>
<reference evidence="2" key="2">
    <citation type="submission" date="2023-06" db="EMBL/GenBank/DDBJ databases">
        <authorList>
            <consortium name="Lawrence Berkeley National Laboratory"/>
            <person name="Haridas S."/>
            <person name="Hensen N."/>
            <person name="Bonometti L."/>
            <person name="Westerberg I."/>
            <person name="Brannstrom I.O."/>
            <person name="Guillou S."/>
            <person name="Cros-Aarteil S."/>
            <person name="Calhoun S."/>
            <person name="Kuo A."/>
            <person name="Mondo S."/>
            <person name="Pangilinan J."/>
            <person name="Riley R."/>
            <person name="Labutti K."/>
            <person name="Andreopoulos B."/>
            <person name="Lipzen A."/>
            <person name="Chen C."/>
            <person name="Yanf M."/>
            <person name="Daum C."/>
            <person name="Ng V."/>
            <person name="Clum A."/>
            <person name="Steindorff A."/>
            <person name="Ohm R."/>
            <person name="Martin F."/>
            <person name="Silar P."/>
            <person name="Natvig D."/>
            <person name="Lalanne C."/>
            <person name="Gautier V."/>
            <person name="Ament-Velasquez S.L."/>
            <person name="Kruys A."/>
            <person name="Hutchinson M.I."/>
            <person name="Powell A.J."/>
            <person name="Barry K."/>
            <person name="Miller A.N."/>
            <person name="Grigoriev I.V."/>
            <person name="Debuchy R."/>
            <person name="Gladieux P."/>
            <person name="Thoren M.H."/>
            <person name="Johannesson H."/>
        </authorList>
    </citation>
    <scope>NUCLEOTIDE SEQUENCE</scope>
    <source>
        <strain evidence="2">CBS 118394</strain>
    </source>
</reference>
<comment type="caution">
    <text evidence="2">The sequence shown here is derived from an EMBL/GenBank/DDBJ whole genome shotgun (WGS) entry which is preliminary data.</text>
</comment>
<proteinExistence type="predicted"/>
<protein>
    <submittedName>
        <fullName evidence="2">Uncharacterized protein</fullName>
    </submittedName>
</protein>
<organism evidence="2 3">
    <name type="scientific">Apodospora peruviana</name>
    <dbReference type="NCBI Taxonomy" id="516989"/>
    <lineage>
        <taxon>Eukaryota</taxon>
        <taxon>Fungi</taxon>
        <taxon>Dikarya</taxon>
        <taxon>Ascomycota</taxon>
        <taxon>Pezizomycotina</taxon>
        <taxon>Sordariomycetes</taxon>
        <taxon>Sordariomycetidae</taxon>
        <taxon>Sordariales</taxon>
        <taxon>Lasiosphaeriaceae</taxon>
        <taxon>Apodospora</taxon>
    </lineage>
</organism>
<gene>
    <name evidence="2" type="ORF">B0H66DRAFT_552042</name>
</gene>
<dbReference type="Proteomes" id="UP001283341">
    <property type="component" value="Unassembled WGS sequence"/>
</dbReference>
<keyword evidence="3" id="KW-1185">Reference proteome</keyword>
<dbReference type="EMBL" id="JAUEDM010000003">
    <property type="protein sequence ID" value="KAK3321553.1"/>
    <property type="molecule type" value="Genomic_DNA"/>
</dbReference>
<accession>A0AAE0IAF5</accession>